<name>A0A073B991_9PSEU</name>
<organism evidence="2 3">
    <name type="scientific">Saccharopolyspora rectivirgula</name>
    <dbReference type="NCBI Taxonomy" id="28042"/>
    <lineage>
        <taxon>Bacteria</taxon>
        <taxon>Bacillati</taxon>
        <taxon>Actinomycetota</taxon>
        <taxon>Actinomycetes</taxon>
        <taxon>Pseudonocardiales</taxon>
        <taxon>Pseudonocardiaceae</taxon>
        <taxon>Saccharopolyspora</taxon>
    </lineage>
</organism>
<dbReference type="GO" id="GO:0016740">
    <property type="term" value="F:transferase activity"/>
    <property type="evidence" value="ECO:0007669"/>
    <property type="project" value="UniProtKB-KW"/>
</dbReference>
<dbReference type="PROSITE" id="PS51273">
    <property type="entry name" value="GATASE_TYPE_1"/>
    <property type="match status" value="1"/>
</dbReference>
<sequence>MGAVQILVIELSSLDPVGNLGEWLTAAGAETTVVRPVERELPDPTDFQGVIVLGGEMGVYDDAEHPWLSQVRSLLSTALGQKQAVLGIGLGAQLLAVVTGGQVRPVAAGPEVGTLLVAKRDSAAKDPLFELVPLTPDVLQMHADEISELPPGAKLLAASPKSDIQAFRVGNCGYGLQFHIETTTDSVLRWASAAPELAAAARPGQLEREHLDEFHEDLAETWAPVVERFVQLAITPPEERGRDTSLPLV</sequence>
<protein>
    <submittedName>
        <fullName evidence="2">Glutamine amidotransferase</fullName>
    </submittedName>
</protein>
<dbReference type="STRING" id="28042.GU90_10735"/>
<evidence type="ECO:0000313" key="2">
    <source>
        <dbReference type="EMBL" id="KEI44309.1"/>
    </source>
</evidence>
<dbReference type="EMBL" id="JNVU01000027">
    <property type="protein sequence ID" value="KEI44309.1"/>
    <property type="molecule type" value="Genomic_DNA"/>
</dbReference>
<gene>
    <name evidence="2" type="ORF">GU90_10735</name>
</gene>
<dbReference type="eggNOG" id="COG0518">
    <property type="taxonomic scope" value="Bacteria"/>
</dbReference>
<dbReference type="SUPFAM" id="SSF52317">
    <property type="entry name" value="Class I glutamine amidotransferase-like"/>
    <property type="match status" value="1"/>
</dbReference>
<dbReference type="Proteomes" id="UP000031419">
    <property type="component" value="Unassembled WGS sequence"/>
</dbReference>
<keyword evidence="2" id="KW-0808">Transferase</keyword>
<dbReference type="InterPro" id="IPR029062">
    <property type="entry name" value="Class_I_gatase-like"/>
</dbReference>
<accession>A0A073B991</accession>
<dbReference type="PANTHER" id="PTHR42695">
    <property type="entry name" value="GLUTAMINE AMIDOTRANSFERASE YLR126C-RELATED"/>
    <property type="match status" value="1"/>
</dbReference>
<dbReference type="RefSeq" id="WP_029722517.1">
    <property type="nucleotide sequence ID" value="NZ_JAJUIW010000063.1"/>
</dbReference>
<dbReference type="OrthoDB" id="5196541at2"/>
<dbReference type="InterPro" id="IPR017926">
    <property type="entry name" value="GATASE"/>
</dbReference>
<keyword evidence="3" id="KW-1185">Reference proteome</keyword>
<dbReference type="AlphaFoldDB" id="A0A073B991"/>
<feature type="domain" description="Glutamine amidotransferase" evidence="1">
    <location>
        <begin position="24"/>
        <end position="183"/>
    </location>
</feature>
<dbReference type="GO" id="GO:0005829">
    <property type="term" value="C:cytosol"/>
    <property type="evidence" value="ECO:0007669"/>
    <property type="project" value="TreeGrafter"/>
</dbReference>
<dbReference type="PANTHER" id="PTHR42695:SF5">
    <property type="entry name" value="GLUTAMINE AMIDOTRANSFERASE YLR126C-RELATED"/>
    <property type="match status" value="1"/>
</dbReference>
<evidence type="ECO:0000259" key="1">
    <source>
        <dbReference type="Pfam" id="PF00117"/>
    </source>
</evidence>
<dbReference type="Pfam" id="PF00117">
    <property type="entry name" value="GATase"/>
    <property type="match status" value="1"/>
</dbReference>
<dbReference type="InterPro" id="IPR044992">
    <property type="entry name" value="ChyE-like"/>
</dbReference>
<reference evidence="2 3" key="1">
    <citation type="submission" date="2014-06" db="EMBL/GenBank/DDBJ databases">
        <title>Saccharopolyspora rectivirgula DSM-43113 Genome sequencing.</title>
        <authorList>
            <person name="Barrera C."/>
            <person name="Millon L."/>
            <person name="Rognon B."/>
            <person name="Zaugg C."/>
            <person name="Monod M."/>
        </authorList>
    </citation>
    <scope>NUCLEOTIDE SEQUENCE [LARGE SCALE GENOMIC DNA]</scope>
    <source>
        <strain evidence="2 3">DSM 43113</strain>
    </source>
</reference>
<keyword evidence="2" id="KW-0315">Glutamine amidotransferase</keyword>
<dbReference type="CDD" id="cd01741">
    <property type="entry name" value="GATase1_1"/>
    <property type="match status" value="1"/>
</dbReference>
<dbReference type="Gene3D" id="3.40.50.880">
    <property type="match status" value="1"/>
</dbReference>
<proteinExistence type="predicted"/>
<comment type="caution">
    <text evidence="2">The sequence shown here is derived from an EMBL/GenBank/DDBJ whole genome shotgun (WGS) entry which is preliminary data.</text>
</comment>
<evidence type="ECO:0000313" key="3">
    <source>
        <dbReference type="Proteomes" id="UP000031419"/>
    </source>
</evidence>